<accession>A0A9P5XCH5</accession>
<organism evidence="1 2">
    <name type="scientific">Macrolepiota fuliginosa MF-IS2</name>
    <dbReference type="NCBI Taxonomy" id="1400762"/>
    <lineage>
        <taxon>Eukaryota</taxon>
        <taxon>Fungi</taxon>
        <taxon>Dikarya</taxon>
        <taxon>Basidiomycota</taxon>
        <taxon>Agaricomycotina</taxon>
        <taxon>Agaricomycetes</taxon>
        <taxon>Agaricomycetidae</taxon>
        <taxon>Agaricales</taxon>
        <taxon>Agaricineae</taxon>
        <taxon>Agaricaceae</taxon>
        <taxon>Macrolepiota</taxon>
    </lineage>
</organism>
<reference evidence="1" key="1">
    <citation type="submission" date="2020-11" db="EMBL/GenBank/DDBJ databases">
        <authorList>
            <consortium name="DOE Joint Genome Institute"/>
            <person name="Ahrendt S."/>
            <person name="Riley R."/>
            <person name="Andreopoulos W."/>
            <person name="Labutti K."/>
            <person name="Pangilinan J."/>
            <person name="Ruiz-Duenas F.J."/>
            <person name="Barrasa J.M."/>
            <person name="Sanchez-Garcia M."/>
            <person name="Camarero S."/>
            <person name="Miyauchi S."/>
            <person name="Serrano A."/>
            <person name="Linde D."/>
            <person name="Babiker R."/>
            <person name="Drula E."/>
            <person name="Ayuso-Fernandez I."/>
            <person name="Pacheco R."/>
            <person name="Padilla G."/>
            <person name="Ferreira P."/>
            <person name="Barriuso J."/>
            <person name="Kellner H."/>
            <person name="Castanera R."/>
            <person name="Alfaro M."/>
            <person name="Ramirez L."/>
            <person name="Pisabarro A.G."/>
            <person name="Kuo A."/>
            <person name="Tritt A."/>
            <person name="Lipzen A."/>
            <person name="He G."/>
            <person name="Yan M."/>
            <person name="Ng V."/>
            <person name="Cullen D."/>
            <person name="Martin F."/>
            <person name="Rosso M.-N."/>
            <person name="Henrissat B."/>
            <person name="Hibbett D."/>
            <person name="Martinez A.T."/>
            <person name="Grigoriev I.V."/>
        </authorList>
    </citation>
    <scope>NUCLEOTIDE SEQUENCE</scope>
    <source>
        <strain evidence="1">MF-IS2</strain>
    </source>
</reference>
<keyword evidence="2" id="KW-1185">Reference proteome</keyword>
<gene>
    <name evidence="1" type="ORF">P691DRAFT_160762</name>
</gene>
<evidence type="ECO:0000313" key="1">
    <source>
        <dbReference type="EMBL" id="KAF9446791.1"/>
    </source>
</evidence>
<dbReference type="Proteomes" id="UP000807342">
    <property type="component" value="Unassembled WGS sequence"/>
</dbReference>
<dbReference type="OrthoDB" id="3051218at2759"/>
<dbReference type="InterPro" id="IPR032675">
    <property type="entry name" value="LRR_dom_sf"/>
</dbReference>
<evidence type="ECO:0000313" key="2">
    <source>
        <dbReference type="Proteomes" id="UP000807342"/>
    </source>
</evidence>
<protein>
    <submittedName>
        <fullName evidence="1">Uncharacterized protein</fullName>
    </submittedName>
</protein>
<sequence>MVITDSYHEEYIQRDPLESLACCLSSNLKSNPRSYVRSLFFGGDPRSPSTGENFRKIFAAAPNLRRVHRAIHRFSVHYPKDPADWGVSDDDQWLLPHGNPISWNAITSLADNCGSSIVDIDFCLSKDTNKSPEALCNFSALRHLVWDTVITLQLKNLSAIPRNSWSNLESVTYVATRSKTFINFLTYLDLPKLHTARFLGPARQLNDTNQFFENHGRKLRHLEIGFVEDDIHIFDLCPNLKTLDSPAQDAGPPYADFFTCSHEHPLEKIYIKSNERRTEYVEKNEYLLDLDLSNFKSLRSIRMSQCNGWPTEEREIEGNQWVAWAEQIKIKWGVNLLDHKGTAWKPRLMPYRKPSHQRAARRAAIEASTGNSS</sequence>
<name>A0A9P5XCH5_9AGAR</name>
<dbReference type="AlphaFoldDB" id="A0A9P5XCH5"/>
<comment type="caution">
    <text evidence="1">The sequence shown here is derived from an EMBL/GenBank/DDBJ whole genome shotgun (WGS) entry which is preliminary data.</text>
</comment>
<dbReference type="EMBL" id="MU151229">
    <property type="protein sequence ID" value="KAF9446791.1"/>
    <property type="molecule type" value="Genomic_DNA"/>
</dbReference>
<dbReference type="Gene3D" id="3.80.10.10">
    <property type="entry name" value="Ribonuclease Inhibitor"/>
    <property type="match status" value="1"/>
</dbReference>
<proteinExistence type="predicted"/>